<dbReference type="OrthoDB" id="247417at2157"/>
<feature type="binding site" evidence="1">
    <location>
        <position position="146"/>
    </location>
    <ligand>
        <name>Mn(2+)</name>
        <dbReference type="ChEBI" id="CHEBI:29035"/>
        <label>2</label>
    </ligand>
</feature>
<keyword evidence="1" id="KW-0464">Manganese</keyword>
<dbReference type="InterPro" id="IPR002933">
    <property type="entry name" value="Peptidase_M20"/>
</dbReference>
<proteinExistence type="predicted"/>
<dbReference type="RefSeq" id="WP_089882643.1">
    <property type="nucleotide sequence ID" value="NZ_FOYS01000005.1"/>
</dbReference>
<feature type="domain" description="Peptidase M20 dimerisation" evidence="2">
    <location>
        <begin position="228"/>
        <end position="322"/>
    </location>
</feature>
<accession>A0A1I6IE34</accession>
<evidence type="ECO:0000256" key="1">
    <source>
        <dbReference type="PIRSR" id="PIRSR005962-1"/>
    </source>
</evidence>
<name>A0A1I6IE34_9EURY</name>
<dbReference type="InterPro" id="IPR036264">
    <property type="entry name" value="Bact_exopeptidase_dim_dom"/>
</dbReference>
<dbReference type="PANTHER" id="PTHR30575:SF3">
    <property type="entry name" value="PEPTIDASE M20 DIMERISATION DOMAIN-CONTAINING PROTEIN"/>
    <property type="match status" value="1"/>
</dbReference>
<dbReference type="PANTHER" id="PTHR30575">
    <property type="entry name" value="PEPTIDASE M20"/>
    <property type="match status" value="1"/>
</dbReference>
<feature type="binding site" evidence="1">
    <location>
        <position position="180"/>
    </location>
    <ligand>
        <name>Mn(2+)</name>
        <dbReference type="ChEBI" id="CHEBI:29035"/>
        <label>2</label>
    </ligand>
</feature>
<dbReference type="InterPro" id="IPR017439">
    <property type="entry name" value="Amidohydrolase"/>
</dbReference>
<dbReference type="GO" id="GO:0016805">
    <property type="term" value="F:dipeptidase activity"/>
    <property type="evidence" value="ECO:0007669"/>
    <property type="project" value="TreeGrafter"/>
</dbReference>
<gene>
    <name evidence="3" type="ORF">SAMN04488124_3127</name>
</gene>
<keyword evidence="4" id="KW-1185">Reference proteome</keyword>
<dbReference type="InterPro" id="IPR011650">
    <property type="entry name" value="Peptidase_M20_dimer"/>
</dbReference>
<dbReference type="STRING" id="555875.SAMN04488124_3127"/>
<dbReference type="SUPFAM" id="SSF55031">
    <property type="entry name" value="Bacterial exopeptidase dimerisation domain"/>
    <property type="match status" value="1"/>
</dbReference>
<dbReference type="Pfam" id="PF07687">
    <property type="entry name" value="M20_dimer"/>
    <property type="match status" value="1"/>
</dbReference>
<dbReference type="NCBIfam" id="TIGR01891">
    <property type="entry name" value="amidohydrolases"/>
    <property type="match status" value="1"/>
</dbReference>
<dbReference type="GO" id="GO:0046872">
    <property type="term" value="F:metal ion binding"/>
    <property type="evidence" value="ECO:0007669"/>
    <property type="project" value="UniProtKB-KW"/>
</dbReference>
<dbReference type="InterPro" id="IPR052030">
    <property type="entry name" value="Peptidase_M20/M20A_hydrolases"/>
</dbReference>
<evidence type="ECO:0000313" key="3">
    <source>
        <dbReference type="EMBL" id="SFR64992.1"/>
    </source>
</evidence>
<feature type="binding site" evidence="1">
    <location>
        <position position="148"/>
    </location>
    <ligand>
        <name>Mn(2+)</name>
        <dbReference type="ChEBI" id="CHEBI:29035"/>
        <label>2</label>
    </ligand>
</feature>
<dbReference type="GO" id="GO:0071713">
    <property type="term" value="F:para-aminobenzoyl-glutamate hydrolase activity"/>
    <property type="evidence" value="ECO:0007669"/>
    <property type="project" value="TreeGrafter"/>
</dbReference>
<evidence type="ECO:0000313" key="4">
    <source>
        <dbReference type="Proteomes" id="UP000243250"/>
    </source>
</evidence>
<feature type="binding site" evidence="1">
    <location>
        <position position="204"/>
    </location>
    <ligand>
        <name>Mn(2+)</name>
        <dbReference type="ChEBI" id="CHEBI:29035"/>
        <label>2</label>
    </ligand>
</feature>
<dbReference type="Gene3D" id="3.40.630.10">
    <property type="entry name" value="Zn peptidases"/>
    <property type="match status" value="2"/>
</dbReference>
<dbReference type="Proteomes" id="UP000243250">
    <property type="component" value="Unassembled WGS sequence"/>
</dbReference>
<keyword evidence="1" id="KW-0479">Metal-binding</keyword>
<dbReference type="SUPFAM" id="SSF53187">
    <property type="entry name" value="Zn-dependent exopeptidases"/>
    <property type="match status" value="1"/>
</dbReference>
<sequence>MATEGTPPVSERLSEIRRRLHRYPEPAWCEFATTSAVVDEAERIGVDELHYGRELYESERRLSLPPEEELEAWHERARERGARTDVLERTRGGYTGAVAVLERGSGPTVALRVDMDALFVAESDAESHRPTREGFRSVTDGVMHACGHDGHTAIGLGVLEAVRDSDFEGTFKVVFQPAEEVAGGARALAQSGHVDGVDHLVAVHLGLDRPTGTVVAGMTKMLAKRRFFVEFSGTSAHAAKNPEQGANAVQAAVDAASSVYAIPRHGGGATRVNVGRIEGGTTTNVVSESAEFELEVRGDDTDLMEYMYEECETVIRTAAERYGCDADVTVRGEAIRADSDERTSRHVLAAAEEHPSVTDAVASEAFGASEDATYLMKRVTERGGTATYAVVGTDHPAGHHAAAFDVDEASLGLGVEVLADAVVRAGRE</sequence>
<dbReference type="Pfam" id="PF01546">
    <property type="entry name" value="Peptidase_M20"/>
    <property type="match status" value="1"/>
</dbReference>
<dbReference type="GO" id="GO:0046657">
    <property type="term" value="P:folic acid catabolic process"/>
    <property type="evidence" value="ECO:0007669"/>
    <property type="project" value="TreeGrafter"/>
</dbReference>
<evidence type="ECO:0000259" key="2">
    <source>
        <dbReference type="Pfam" id="PF07687"/>
    </source>
</evidence>
<reference evidence="4" key="1">
    <citation type="submission" date="2016-10" db="EMBL/GenBank/DDBJ databases">
        <authorList>
            <person name="Varghese N."/>
            <person name="Submissions S."/>
        </authorList>
    </citation>
    <scope>NUCLEOTIDE SEQUENCE [LARGE SCALE GENOMIC DNA]</scope>
    <source>
        <strain evidence="4">CGMCC 1.8711</strain>
    </source>
</reference>
<dbReference type="AlphaFoldDB" id="A0A1I6IE34"/>
<dbReference type="PIRSF" id="PIRSF005962">
    <property type="entry name" value="Pept_M20D_amidohydro"/>
    <property type="match status" value="1"/>
</dbReference>
<feature type="binding site" evidence="1">
    <location>
        <position position="400"/>
    </location>
    <ligand>
        <name>Mn(2+)</name>
        <dbReference type="ChEBI" id="CHEBI:29035"/>
        <label>2</label>
    </ligand>
</feature>
<dbReference type="GO" id="GO:0005737">
    <property type="term" value="C:cytoplasm"/>
    <property type="evidence" value="ECO:0007669"/>
    <property type="project" value="TreeGrafter"/>
</dbReference>
<organism evidence="3 4">
    <name type="scientific">Halogeometricum limi</name>
    <dbReference type="NCBI Taxonomy" id="555875"/>
    <lineage>
        <taxon>Archaea</taxon>
        <taxon>Methanobacteriati</taxon>
        <taxon>Methanobacteriota</taxon>
        <taxon>Stenosarchaea group</taxon>
        <taxon>Halobacteria</taxon>
        <taxon>Halobacteriales</taxon>
        <taxon>Haloferacaceae</taxon>
        <taxon>Halogeometricum</taxon>
    </lineage>
</organism>
<protein>
    <submittedName>
        <fullName evidence="3">Aminobenzoyl-glutamate utilization protein A</fullName>
    </submittedName>
</protein>
<comment type="cofactor">
    <cofactor evidence="1">
        <name>Mn(2+)</name>
        <dbReference type="ChEBI" id="CHEBI:29035"/>
    </cofactor>
    <text evidence="1">The Mn(2+) ion enhances activity.</text>
</comment>
<dbReference type="EMBL" id="FOYS01000005">
    <property type="protein sequence ID" value="SFR64992.1"/>
    <property type="molecule type" value="Genomic_DNA"/>
</dbReference>